<keyword evidence="2" id="KW-1185">Reference proteome</keyword>
<reference evidence="1" key="1">
    <citation type="submission" date="2016-03" db="EMBL/GenBank/DDBJ databases">
        <title>Draft genome sequence of Rosellinia necatrix.</title>
        <authorList>
            <person name="Kanematsu S."/>
        </authorList>
    </citation>
    <scope>NUCLEOTIDE SEQUENCE [LARGE SCALE GENOMIC DNA]</scope>
    <source>
        <strain evidence="1">W97</strain>
    </source>
</reference>
<evidence type="ECO:0000313" key="1">
    <source>
        <dbReference type="EMBL" id="GAW25578.1"/>
    </source>
</evidence>
<accession>A0A1S8A653</accession>
<dbReference type="Proteomes" id="UP000054516">
    <property type="component" value="Unassembled WGS sequence"/>
</dbReference>
<protein>
    <submittedName>
        <fullName evidence="1">Uncharacterized protein</fullName>
    </submittedName>
</protein>
<dbReference type="AlphaFoldDB" id="A0A1S8A653"/>
<sequence length="87" mass="9455">MTQPCFPVDLPAFGFKQSLDLDHVSVGTGNGQSDERISIRLCAELEIRARLRLKHIDLDRRGNDVALCQLADLVVSVLVVALVALAA</sequence>
<proteinExistence type="predicted"/>
<gene>
    <name evidence="1" type="ORF">SAMD00023353_0901240</name>
</gene>
<evidence type="ECO:0000313" key="2">
    <source>
        <dbReference type="Proteomes" id="UP000054516"/>
    </source>
</evidence>
<dbReference type="EMBL" id="DF977454">
    <property type="protein sequence ID" value="GAW25578.1"/>
    <property type="molecule type" value="Genomic_DNA"/>
</dbReference>
<organism evidence="1">
    <name type="scientific">Rosellinia necatrix</name>
    <name type="common">White root-rot fungus</name>
    <dbReference type="NCBI Taxonomy" id="77044"/>
    <lineage>
        <taxon>Eukaryota</taxon>
        <taxon>Fungi</taxon>
        <taxon>Dikarya</taxon>
        <taxon>Ascomycota</taxon>
        <taxon>Pezizomycotina</taxon>
        <taxon>Sordariomycetes</taxon>
        <taxon>Xylariomycetidae</taxon>
        <taxon>Xylariales</taxon>
        <taxon>Xylariaceae</taxon>
        <taxon>Rosellinia</taxon>
    </lineage>
</organism>
<name>A0A1S8A653_ROSNE</name>